<keyword evidence="8" id="KW-1185">Reference proteome</keyword>
<reference evidence="7 8" key="1">
    <citation type="submission" date="2020-01" db="EMBL/GenBank/DDBJ databases">
        <title>Paenibacillus soybeanensis sp. nov. isolated from the nodules of soybean (Glycine max(L.) Merr).</title>
        <authorList>
            <person name="Wang H."/>
        </authorList>
    </citation>
    <scope>NUCLEOTIDE SEQUENCE [LARGE SCALE GENOMIC DNA]</scope>
    <source>
        <strain evidence="7 8">T1</strain>
    </source>
</reference>
<evidence type="ECO:0000313" key="8">
    <source>
        <dbReference type="Proteomes" id="UP000665561"/>
    </source>
</evidence>
<dbReference type="PROSITE" id="PS00041">
    <property type="entry name" value="HTH_ARAC_FAMILY_1"/>
    <property type="match status" value="1"/>
</dbReference>
<dbReference type="InterPro" id="IPR018062">
    <property type="entry name" value="HTH_AraC-typ_CS"/>
</dbReference>
<dbReference type="SUPFAM" id="SSF51215">
    <property type="entry name" value="Regulatory protein AraC"/>
    <property type="match status" value="1"/>
</dbReference>
<dbReference type="PROSITE" id="PS01124">
    <property type="entry name" value="HTH_ARAC_FAMILY_2"/>
    <property type="match status" value="1"/>
</dbReference>
<proteinExistence type="predicted"/>
<evidence type="ECO:0000256" key="1">
    <source>
        <dbReference type="ARBA" id="ARBA00022490"/>
    </source>
</evidence>
<gene>
    <name evidence="7" type="ORF">GT019_08850</name>
</gene>
<dbReference type="Pfam" id="PF12833">
    <property type="entry name" value="HTH_18"/>
    <property type="match status" value="1"/>
</dbReference>
<organism evidence="7 8">
    <name type="scientific">Paenibacillus glycinis</name>
    <dbReference type="NCBI Taxonomy" id="2697035"/>
    <lineage>
        <taxon>Bacteria</taxon>
        <taxon>Bacillati</taxon>
        <taxon>Bacillota</taxon>
        <taxon>Bacilli</taxon>
        <taxon>Bacillales</taxon>
        <taxon>Paenibacillaceae</taxon>
        <taxon>Paenibacillus</taxon>
    </lineage>
</organism>
<keyword evidence="3" id="KW-0238">DNA-binding</keyword>
<sequence length="281" mass="31010">MGKSIFNPERPFSADPDLQLLYWGKEQCAPGHSVGPGIRECYKVHFVHDGFGTVNVGERSFRLSAGEAFIIYPHVVTQYEADGDEPWTYSWIAFQGAQMGEILAGTSLTPDNPVFPMDLRLMPGLHEALSDALSNGGIAGLRLTALLYEFMFALTEAAPAAAAKPPIRKQDGYVHRSMDFIHTHYSENITVSQLAAHIGLDRKYFSVLFKEALGMPPQQYLLHYRMDKACDLLGSGSYTVGEVARSVGYQDALLFSKMFKKVKGVSPRQCIPPAANPDFVT</sequence>
<dbReference type="InterPro" id="IPR018060">
    <property type="entry name" value="HTH_AraC"/>
</dbReference>
<evidence type="ECO:0000259" key="6">
    <source>
        <dbReference type="PROSITE" id="PS01124"/>
    </source>
</evidence>
<dbReference type="EMBL" id="JAAAMV010000003">
    <property type="protein sequence ID" value="NBD23978.1"/>
    <property type="molecule type" value="Genomic_DNA"/>
</dbReference>
<evidence type="ECO:0000256" key="3">
    <source>
        <dbReference type="ARBA" id="ARBA00023125"/>
    </source>
</evidence>
<dbReference type="SMART" id="SM00342">
    <property type="entry name" value="HTH_ARAC"/>
    <property type="match status" value="1"/>
</dbReference>
<dbReference type="InterPro" id="IPR050204">
    <property type="entry name" value="AraC_XylS_family_regulators"/>
</dbReference>
<dbReference type="Pfam" id="PF02311">
    <property type="entry name" value="AraC_binding"/>
    <property type="match status" value="1"/>
</dbReference>
<dbReference type="RefSeq" id="WP_161742739.1">
    <property type="nucleotide sequence ID" value="NZ_JAAAMV010000003.1"/>
</dbReference>
<keyword evidence="2" id="KW-0805">Transcription regulation</keyword>
<name>A0ABW9XMV9_9BACL</name>
<dbReference type="CDD" id="cd06986">
    <property type="entry name" value="cupin_MmsR-like_N"/>
    <property type="match status" value="1"/>
</dbReference>
<dbReference type="InterPro" id="IPR014710">
    <property type="entry name" value="RmlC-like_jellyroll"/>
</dbReference>
<comment type="caution">
    <text evidence="7">The sequence shown here is derived from an EMBL/GenBank/DDBJ whole genome shotgun (WGS) entry which is preliminary data.</text>
</comment>
<dbReference type="InterPro" id="IPR037923">
    <property type="entry name" value="HTH-like"/>
</dbReference>
<feature type="domain" description="HTH araC/xylS-type" evidence="6">
    <location>
        <begin position="175"/>
        <end position="273"/>
    </location>
</feature>
<dbReference type="Gene3D" id="1.10.10.60">
    <property type="entry name" value="Homeodomain-like"/>
    <property type="match status" value="2"/>
</dbReference>
<evidence type="ECO:0000256" key="2">
    <source>
        <dbReference type="ARBA" id="ARBA00023015"/>
    </source>
</evidence>
<dbReference type="InterPro" id="IPR003313">
    <property type="entry name" value="AraC-bd"/>
</dbReference>
<dbReference type="Gene3D" id="2.60.120.10">
    <property type="entry name" value="Jelly Rolls"/>
    <property type="match status" value="1"/>
</dbReference>
<keyword evidence="4" id="KW-0010">Activator</keyword>
<keyword evidence="1" id="KW-0963">Cytoplasm</keyword>
<evidence type="ECO:0000256" key="4">
    <source>
        <dbReference type="ARBA" id="ARBA00023159"/>
    </source>
</evidence>
<dbReference type="SUPFAM" id="SSF46689">
    <property type="entry name" value="Homeodomain-like"/>
    <property type="match status" value="2"/>
</dbReference>
<evidence type="ECO:0000313" key="7">
    <source>
        <dbReference type="EMBL" id="NBD23978.1"/>
    </source>
</evidence>
<keyword evidence="5" id="KW-0804">Transcription</keyword>
<dbReference type="PANTHER" id="PTHR46796:SF13">
    <property type="entry name" value="HTH-TYPE TRANSCRIPTIONAL ACTIVATOR RHAS"/>
    <property type="match status" value="1"/>
</dbReference>
<dbReference type="Proteomes" id="UP000665561">
    <property type="component" value="Unassembled WGS sequence"/>
</dbReference>
<dbReference type="InterPro" id="IPR009057">
    <property type="entry name" value="Homeodomain-like_sf"/>
</dbReference>
<accession>A0ABW9XMV9</accession>
<protein>
    <submittedName>
        <fullName evidence="7">Helix-turn-helix domain-containing protein</fullName>
    </submittedName>
</protein>
<dbReference type="PANTHER" id="PTHR46796">
    <property type="entry name" value="HTH-TYPE TRANSCRIPTIONAL ACTIVATOR RHAS-RELATED"/>
    <property type="match status" value="1"/>
</dbReference>
<evidence type="ECO:0000256" key="5">
    <source>
        <dbReference type="ARBA" id="ARBA00023163"/>
    </source>
</evidence>